<dbReference type="InterPro" id="IPR036116">
    <property type="entry name" value="FN3_sf"/>
</dbReference>
<dbReference type="PANTHER" id="PTHR45080">
    <property type="entry name" value="CONTACTIN 5"/>
    <property type="match status" value="1"/>
</dbReference>
<dbReference type="GO" id="GO:0008046">
    <property type="term" value="F:axon guidance receptor activity"/>
    <property type="evidence" value="ECO:0007669"/>
    <property type="project" value="TreeGrafter"/>
</dbReference>
<protein>
    <recommendedName>
        <fullName evidence="10">Down syndrome cell adhesion molecule-like protein Dscam2</fullName>
    </recommendedName>
</protein>
<feature type="domain" description="Ig-like" evidence="6">
    <location>
        <begin position="324"/>
        <end position="419"/>
    </location>
</feature>
<dbReference type="Proteomes" id="UP001177670">
    <property type="component" value="Unassembled WGS sequence"/>
</dbReference>
<dbReference type="EMBL" id="JAHYIQ010000006">
    <property type="protein sequence ID" value="KAK1131199.1"/>
    <property type="molecule type" value="Genomic_DNA"/>
</dbReference>
<dbReference type="InterPro" id="IPR013098">
    <property type="entry name" value="Ig_I-set"/>
</dbReference>
<dbReference type="InterPro" id="IPR007110">
    <property type="entry name" value="Ig-like_dom"/>
</dbReference>
<dbReference type="InterPro" id="IPR003599">
    <property type="entry name" value="Ig_sub"/>
</dbReference>
<feature type="region of interest" description="Disordered" evidence="5">
    <location>
        <begin position="185"/>
        <end position="205"/>
    </location>
</feature>
<evidence type="ECO:0000259" key="7">
    <source>
        <dbReference type="PROSITE" id="PS50853"/>
    </source>
</evidence>
<dbReference type="SMART" id="SM00409">
    <property type="entry name" value="IG"/>
    <property type="match status" value="2"/>
</dbReference>
<dbReference type="Pfam" id="PF07679">
    <property type="entry name" value="I-set"/>
    <property type="match status" value="1"/>
</dbReference>
<feature type="region of interest" description="Disordered" evidence="5">
    <location>
        <begin position="1"/>
        <end position="32"/>
    </location>
</feature>
<keyword evidence="2" id="KW-0677">Repeat</keyword>
<evidence type="ECO:0000313" key="9">
    <source>
        <dbReference type="Proteomes" id="UP001177670"/>
    </source>
</evidence>
<dbReference type="AlphaFoldDB" id="A0AA40G5D0"/>
<evidence type="ECO:0000256" key="3">
    <source>
        <dbReference type="ARBA" id="ARBA00023157"/>
    </source>
</evidence>
<organism evidence="8 9">
    <name type="scientific">Melipona bicolor</name>
    <dbReference type="NCBI Taxonomy" id="60889"/>
    <lineage>
        <taxon>Eukaryota</taxon>
        <taxon>Metazoa</taxon>
        <taxon>Ecdysozoa</taxon>
        <taxon>Arthropoda</taxon>
        <taxon>Hexapoda</taxon>
        <taxon>Insecta</taxon>
        <taxon>Pterygota</taxon>
        <taxon>Neoptera</taxon>
        <taxon>Endopterygota</taxon>
        <taxon>Hymenoptera</taxon>
        <taxon>Apocrita</taxon>
        <taxon>Aculeata</taxon>
        <taxon>Apoidea</taxon>
        <taxon>Anthophila</taxon>
        <taxon>Apidae</taxon>
        <taxon>Melipona</taxon>
    </lineage>
</organism>
<keyword evidence="4" id="KW-0393">Immunoglobulin domain</keyword>
<dbReference type="SMART" id="SM00408">
    <property type="entry name" value="IGc2"/>
    <property type="match status" value="2"/>
</dbReference>
<feature type="compositionally biased region" description="Basic and acidic residues" evidence="5">
    <location>
        <begin position="83"/>
        <end position="106"/>
    </location>
</feature>
<keyword evidence="3" id="KW-1015">Disulfide bond</keyword>
<reference evidence="8" key="1">
    <citation type="submission" date="2021-10" db="EMBL/GenBank/DDBJ databases">
        <title>Melipona bicolor Genome sequencing and assembly.</title>
        <authorList>
            <person name="Araujo N.S."/>
            <person name="Arias M.C."/>
        </authorList>
    </citation>
    <scope>NUCLEOTIDE SEQUENCE</scope>
    <source>
        <strain evidence="8">USP_2M_L1-L4_2017</strain>
        <tissue evidence="8">Whole body</tissue>
    </source>
</reference>
<evidence type="ECO:0000256" key="4">
    <source>
        <dbReference type="ARBA" id="ARBA00023319"/>
    </source>
</evidence>
<dbReference type="GO" id="GO:0005886">
    <property type="term" value="C:plasma membrane"/>
    <property type="evidence" value="ECO:0007669"/>
    <property type="project" value="TreeGrafter"/>
</dbReference>
<evidence type="ECO:0008006" key="10">
    <source>
        <dbReference type="Google" id="ProtNLM"/>
    </source>
</evidence>
<feature type="region of interest" description="Disordered" evidence="5">
    <location>
        <begin position="60"/>
        <end position="113"/>
    </location>
</feature>
<evidence type="ECO:0000313" key="8">
    <source>
        <dbReference type="EMBL" id="KAK1131199.1"/>
    </source>
</evidence>
<dbReference type="InterPro" id="IPR036179">
    <property type="entry name" value="Ig-like_dom_sf"/>
</dbReference>
<dbReference type="SUPFAM" id="SSF49265">
    <property type="entry name" value="Fibronectin type III"/>
    <property type="match status" value="1"/>
</dbReference>
<feature type="domain" description="Ig-like" evidence="6">
    <location>
        <begin position="112"/>
        <end position="257"/>
    </location>
</feature>
<dbReference type="GO" id="GO:0030424">
    <property type="term" value="C:axon"/>
    <property type="evidence" value="ECO:0007669"/>
    <property type="project" value="TreeGrafter"/>
</dbReference>
<dbReference type="FunFam" id="2.60.40.10:FF:000032">
    <property type="entry name" value="palladin isoform X1"/>
    <property type="match status" value="1"/>
</dbReference>
<dbReference type="InterPro" id="IPR050958">
    <property type="entry name" value="Cell_Adh-Cytoskel_Orgn"/>
</dbReference>
<dbReference type="GO" id="GO:0043025">
    <property type="term" value="C:neuronal cell body"/>
    <property type="evidence" value="ECO:0007669"/>
    <property type="project" value="TreeGrafter"/>
</dbReference>
<dbReference type="PROSITE" id="PS50835">
    <property type="entry name" value="IG_LIKE"/>
    <property type="match status" value="2"/>
</dbReference>
<dbReference type="InterPro" id="IPR003961">
    <property type="entry name" value="FN3_dom"/>
</dbReference>
<gene>
    <name evidence="8" type="ORF">K0M31_017487</name>
</gene>
<comment type="caution">
    <text evidence="8">The sequence shown here is derived from an EMBL/GenBank/DDBJ whole genome shotgun (WGS) entry which is preliminary data.</text>
</comment>
<proteinExistence type="predicted"/>
<evidence type="ECO:0000259" key="6">
    <source>
        <dbReference type="PROSITE" id="PS50835"/>
    </source>
</evidence>
<dbReference type="InterPro" id="IPR013783">
    <property type="entry name" value="Ig-like_fold"/>
</dbReference>
<dbReference type="InterPro" id="IPR003598">
    <property type="entry name" value="Ig_sub2"/>
</dbReference>
<feature type="domain" description="Fibronectin type-III" evidence="7">
    <location>
        <begin position="424"/>
        <end position="490"/>
    </location>
</feature>
<dbReference type="CDD" id="cd00063">
    <property type="entry name" value="FN3"/>
    <property type="match status" value="1"/>
</dbReference>
<dbReference type="PROSITE" id="PS50853">
    <property type="entry name" value="FN3"/>
    <property type="match status" value="1"/>
</dbReference>
<evidence type="ECO:0000256" key="1">
    <source>
        <dbReference type="ARBA" id="ARBA00022729"/>
    </source>
</evidence>
<feature type="region of interest" description="Disordered" evidence="5">
    <location>
        <begin position="281"/>
        <end position="306"/>
    </location>
</feature>
<sequence>MECPIFADQRNLGNDKSNNARRDEQSAEEDSDKKHLTFRVCFPGYNYSATLCLRDKRVKGNGGETPGQLTASSGVIDATIRNAPKEPSDEGSSVDRRGSRREDGRRRNAVPPRWTVEPIDQNAVVGHGVSIACQAEGFPIPTVTWKQSIENARNLRFPRNWGRGQQKELALVLLVCSTTNHQNTELPQTSNGCLPPKHPGDTPGDYRELGYSGTEGVGVAGNGSLVISRVSRDHAGFYLCQASNGIGPGLSKLIQLTVHGKIFTQHRVTVAWICVSPRTWDSGHDQPPRNSSFRGRISPDQPAIPILDPYRGNVSRGRCSYAGPQVSVKTQQESVRRGESVTLRCEAEGDAPLDLSWRARDSRVENYDVRYTIDNQKVSGRLISELRITQANHIDRGDYMCVATNAYGHARASIKLLVQEPPNFPRNLHVAEQGSRSLLLAWSSPSSEQDPAHASSPITNYIVQYKEAQGRLADSLCPPRAVHGRPRCIG</sequence>
<dbReference type="GO" id="GO:0007156">
    <property type="term" value="P:homophilic cell adhesion via plasma membrane adhesion molecules"/>
    <property type="evidence" value="ECO:0007669"/>
    <property type="project" value="TreeGrafter"/>
</dbReference>
<dbReference type="GO" id="GO:0050808">
    <property type="term" value="P:synapse organization"/>
    <property type="evidence" value="ECO:0007669"/>
    <property type="project" value="TreeGrafter"/>
</dbReference>
<evidence type="ECO:0000256" key="5">
    <source>
        <dbReference type="SAM" id="MobiDB-lite"/>
    </source>
</evidence>
<dbReference type="Gene3D" id="2.60.40.10">
    <property type="entry name" value="Immunoglobulins"/>
    <property type="match status" value="3"/>
</dbReference>
<dbReference type="PANTHER" id="PTHR45080:SF8">
    <property type="entry name" value="IG-LIKE DOMAIN-CONTAINING PROTEIN"/>
    <property type="match status" value="1"/>
</dbReference>
<keyword evidence="9" id="KW-1185">Reference proteome</keyword>
<feature type="compositionally biased region" description="Basic and acidic residues" evidence="5">
    <location>
        <begin position="18"/>
        <end position="32"/>
    </location>
</feature>
<dbReference type="SUPFAM" id="SSF48726">
    <property type="entry name" value="Immunoglobulin"/>
    <property type="match status" value="2"/>
</dbReference>
<accession>A0AA40G5D0</accession>
<name>A0AA40G5D0_9HYME</name>
<evidence type="ECO:0000256" key="2">
    <source>
        <dbReference type="ARBA" id="ARBA00022737"/>
    </source>
</evidence>
<keyword evidence="1" id="KW-0732">Signal</keyword>